<protein>
    <submittedName>
        <fullName evidence="1">Uncharacterized protein</fullName>
    </submittedName>
</protein>
<accession>A0ABT0YEW1</accession>
<comment type="caution">
    <text evidence="1">The sequence shown here is derived from an EMBL/GenBank/DDBJ whole genome shotgun (WGS) entry which is preliminary data.</text>
</comment>
<reference evidence="1 2" key="1">
    <citation type="submission" date="2022-06" db="EMBL/GenBank/DDBJ databases">
        <title>Actinoplanes abujensis sp. nov., isolated from Nigerian arid soil.</title>
        <authorList>
            <person name="Ding P."/>
        </authorList>
    </citation>
    <scope>NUCLEOTIDE SEQUENCE [LARGE SCALE GENOMIC DNA]</scope>
    <source>
        <strain evidence="2">TRM88002</strain>
    </source>
</reference>
<dbReference type="Proteomes" id="UP001523216">
    <property type="component" value="Unassembled WGS sequence"/>
</dbReference>
<dbReference type="EMBL" id="JAMQOL010000079">
    <property type="protein sequence ID" value="MCM4084586.1"/>
    <property type="molecule type" value="Genomic_DNA"/>
</dbReference>
<dbReference type="InterPro" id="IPR029083">
    <property type="entry name" value="Imm32"/>
</dbReference>
<keyword evidence="2" id="KW-1185">Reference proteome</keyword>
<organism evidence="1 2">
    <name type="scientific">Paractinoplanes hotanensis</name>
    <dbReference type="NCBI Taxonomy" id="2906497"/>
    <lineage>
        <taxon>Bacteria</taxon>
        <taxon>Bacillati</taxon>
        <taxon>Actinomycetota</taxon>
        <taxon>Actinomycetes</taxon>
        <taxon>Micromonosporales</taxon>
        <taxon>Micromonosporaceae</taxon>
        <taxon>Paractinoplanes</taxon>
    </lineage>
</organism>
<dbReference type="RefSeq" id="WP_251804332.1">
    <property type="nucleotide sequence ID" value="NZ_JAMQOL010000079.1"/>
</dbReference>
<evidence type="ECO:0000313" key="1">
    <source>
        <dbReference type="EMBL" id="MCM4084586.1"/>
    </source>
</evidence>
<proteinExistence type="predicted"/>
<dbReference type="Pfam" id="PF15566">
    <property type="entry name" value="Imm32"/>
    <property type="match status" value="1"/>
</dbReference>
<name>A0ABT0YEW1_9ACTN</name>
<sequence>MSGTIAELEVLARLLTLGGGSVTLDRSADPSPYDRSLSRIDIVGGSGPIVARCLPESDVLWIQGGRAQLGLLAEILRDFAVAGDVTSHLHIEYFPGHDYLDESADPLVVALR</sequence>
<gene>
    <name evidence="1" type="ORF">LXN57_44355</name>
</gene>
<evidence type="ECO:0000313" key="2">
    <source>
        <dbReference type="Proteomes" id="UP001523216"/>
    </source>
</evidence>